<dbReference type="AlphaFoldDB" id="A0A8C5SFX8"/>
<dbReference type="PANTHER" id="PTHR23167:SF52">
    <property type="entry name" value="SMOOTHELIN"/>
    <property type="match status" value="1"/>
</dbReference>
<dbReference type="InterPro" id="IPR050540">
    <property type="entry name" value="F-actin_Monoox_Mical"/>
</dbReference>
<dbReference type="InterPro" id="IPR001715">
    <property type="entry name" value="CH_dom"/>
</dbReference>
<dbReference type="FunFam" id="1.10.418.10:FF:000009">
    <property type="entry name" value="smoothelin isoform X2"/>
    <property type="match status" value="1"/>
</dbReference>
<dbReference type="InterPro" id="IPR022189">
    <property type="entry name" value="SMTN"/>
</dbReference>
<dbReference type="SMART" id="SM00033">
    <property type="entry name" value="CH"/>
    <property type="match status" value="1"/>
</dbReference>
<dbReference type="SUPFAM" id="SSF47576">
    <property type="entry name" value="Calponin-homology domain, CH-domain"/>
    <property type="match status" value="1"/>
</dbReference>
<feature type="compositionally biased region" description="Polar residues" evidence="4">
    <location>
        <begin position="415"/>
        <end position="446"/>
    </location>
</feature>
<dbReference type="CDD" id="cd21258">
    <property type="entry name" value="CH_SMTNA"/>
    <property type="match status" value="1"/>
</dbReference>
<evidence type="ECO:0000313" key="6">
    <source>
        <dbReference type="Ensembl" id="ENSLLTP00000017123.1"/>
    </source>
</evidence>
<evidence type="ECO:0000256" key="1">
    <source>
        <dbReference type="ARBA" id="ARBA00022553"/>
    </source>
</evidence>
<feature type="compositionally biased region" description="Low complexity" evidence="4">
    <location>
        <begin position="463"/>
        <end position="472"/>
    </location>
</feature>
<feature type="region of interest" description="Disordered" evidence="4">
    <location>
        <begin position="374"/>
        <end position="520"/>
    </location>
</feature>
<feature type="compositionally biased region" description="Basic and acidic residues" evidence="4">
    <location>
        <begin position="492"/>
        <end position="505"/>
    </location>
</feature>
<evidence type="ECO:0000256" key="2">
    <source>
        <dbReference type="ARBA" id="ARBA00023054"/>
    </source>
</evidence>
<dbReference type="Pfam" id="PF12510">
    <property type="entry name" value="Smoothelin"/>
    <property type="match status" value="2"/>
</dbReference>
<feature type="compositionally biased region" description="Basic and acidic residues" evidence="4">
    <location>
        <begin position="374"/>
        <end position="397"/>
    </location>
</feature>
<organism evidence="6 7">
    <name type="scientific">Laticauda laticaudata</name>
    <name type="common">Blue-ringed sea krait</name>
    <name type="synonym">Blue-lipped sea krait</name>
    <dbReference type="NCBI Taxonomy" id="8630"/>
    <lineage>
        <taxon>Eukaryota</taxon>
        <taxon>Metazoa</taxon>
        <taxon>Chordata</taxon>
        <taxon>Craniata</taxon>
        <taxon>Vertebrata</taxon>
        <taxon>Euteleostomi</taxon>
        <taxon>Lepidosauria</taxon>
        <taxon>Squamata</taxon>
        <taxon>Bifurcata</taxon>
        <taxon>Unidentata</taxon>
        <taxon>Episquamata</taxon>
        <taxon>Toxicofera</taxon>
        <taxon>Serpentes</taxon>
        <taxon>Colubroidea</taxon>
        <taxon>Elapidae</taxon>
        <taxon>Laticaudinae</taxon>
        <taxon>Laticauda</taxon>
    </lineage>
</organism>
<feature type="region of interest" description="Disordered" evidence="4">
    <location>
        <begin position="145"/>
        <end position="343"/>
    </location>
</feature>
<dbReference type="Proteomes" id="UP000694406">
    <property type="component" value="Unplaced"/>
</dbReference>
<feature type="compositionally biased region" description="Low complexity" evidence="4">
    <location>
        <begin position="401"/>
        <end position="414"/>
    </location>
</feature>
<dbReference type="PROSITE" id="PS50021">
    <property type="entry name" value="CH"/>
    <property type="match status" value="1"/>
</dbReference>
<feature type="domain" description="Calponin-homology (CH)" evidence="5">
    <location>
        <begin position="555"/>
        <end position="662"/>
    </location>
</feature>
<evidence type="ECO:0000256" key="4">
    <source>
        <dbReference type="SAM" id="MobiDB-lite"/>
    </source>
</evidence>
<evidence type="ECO:0000256" key="3">
    <source>
        <dbReference type="ARBA" id="ARBA00061655"/>
    </source>
</evidence>
<dbReference type="Gene3D" id="1.10.418.10">
    <property type="entry name" value="Calponin-like domain"/>
    <property type="match status" value="1"/>
</dbReference>
<dbReference type="Ensembl" id="ENSLLTT00000017766.1">
    <property type="protein sequence ID" value="ENSLLTP00000017123.1"/>
    <property type="gene ID" value="ENSLLTG00000013010.1"/>
</dbReference>
<proteinExistence type="inferred from homology"/>
<feature type="compositionally biased region" description="Basic and acidic residues" evidence="4">
    <location>
        <begin position="326"/>
        <end position="343"/>
    </location>
</feature>
<feature type="compositionally biased region" description="Basic and acidic residues" evidence="4">
    <location>
        <begin position="237"/>
        <end position="262"/>
    </location>
</feature>
<keyword evidence="7" id="KW-1185">Reference proteome</keyword>
<evidence type="ECO:0000313" key="7">
    <source>
        <dbReference type="Proteomes" id="UP000694406"/>
    </source>
</evidence>
<dbReference type="PANTHER" id="PTHR23167">
    <property type="entry name" value="CALPONIN HOMOLOGY DOMAIN-CONTAINING PROTEIN DDB_G0272472-RELATED"/>
    <property type="match status" value="1"/>
</dbReference>
<feature type="region of interest" description="Disordered" evidence="4">
    <location>
        <begin position="83"/>
        <end position="105"/>
    </location>
</feature>
<comment type="similarity">
    <text evidence="3">Belongs to the smoothelin family.</text>
</comment>
<keyword evidence="2" id="KW-0175">Coiled coil</keyword>
<keyword evidence="1" id="KW-0597">Phosphoprotein</keyword>
<protein>
    <recommendedName>
        <fullName evidence="5">Calponin-homology (CH) domain-containing protein</fullName>
    </recommendedName>
</protein>
<dbReference type="Pfam" id="PF00307">
    <property type="entry name" value="CH"/>
    <property type="match status" value="1"/>
</dbReference>
<reference evidence="6" key="2">
    <citation type="submission" date="2025-09" db="UniProtKB">
        <authorList>
            <consortium name="Ensembl"/>
        </authorList>
    </citation>
    <scope>IDENTIFICATION</scope>
</reference>
<evidence type="ECO:0000259" key="5">
    <source>
        <dbReference type="PROSITE" id="PS50021"/>
    </source>
</evidence>
<sequence length="673" mass="75155">MFSLAFCPFRSWQREEEQRQQKSLDALSRKLETIQDVEELTSLLRGTSEYEERKLIRAAIRQLRAEEIEAAKLAEKAFNHRRVTDTARASNEQEENSAGDRNAQVQNRVGEELVRSQIQEPLDPKVADDPAESSSATILLLETVPSHQPSESSPFPGEEASGEDLGPNSCDQDSGLEPQSLPSEEEEEAGGLAPLKVQEGLNSSGGEAASKAREEEPLEMGSVGRDVPPKEQSLLSQKREVVPQAPEERGEGASGQEGDREATGTSQTVETDGYEAPTKPPSAELTLGLRNSPLRITTSSHGGSSGSFEKRDAELPMQPKVAPLTRTEKVQEERKPNRLSTEELSKIEEEDVLDKMLDQTRDFEERRLIRAAMRDLRQRKRDQREKERKERLQEAKAKGGSHTTETTSQQSRTSADGSAVSTVTKTQRLLQSNDGNKASRTITMEASYTKRSEKDGNTFAQTKSYSSSSSKKVGSIFEREDPSPRPGSSLADLERRQAERKKEIMKAQAMPKMSTSQARKAMIEKLEKEGGSPASPAMARVAIQRSSSFGVPNANTIKQMLLDWCRAKTRGYEHVDIQNFSSSWSDGMAFCALVHNFFPEAFDYTQLSPQDRRHNFEMAFSAAEMLVDCVPLVDVEDMMVMGKRPDAKCVFTYVQSLYNHLRRHELQRRQAHL</sequence>
<accession>A0A8C5SFX8</accession>
<name>A0A8C5SFX8_LATLA</name>
<dbReference type="InterPro" id="IPR036872">
    <property type="entry name" value="CH_dom_sf"/>
</dbReference>
<reference evidence="6" key="1">
    <citation type="submission" date="2025-08" db="UniProtKB">
        <authorList>
            <consortium name="Ensembl"/>
        </authorList>
    </citation>
    <scope>IDENTIFICATION</scope>
</reference>
<dbReference type="GeneTree" id="ENSGT00940000154495"/>